<evidence type="ECO:0000259" key="5">
    <source>
        <dbReference type="Pfam" id="PF07992"/>
    </source>
</evidence>
<dbReference type="InterPro" id="IPR041854">
    <property type="entry name" value="BFD-like_2Fe2S-bd_dom_sf"/>
</dbReference>
<evidence type="ECO:0000256" key="3">
    <source>
        <dbReference type="ARBA" id="ARBA00022827"/>
    </source>
</evidence>
<dbReference type="Pfam" id="PF07992">
    <property type="entry name" value="Pyr_redox_2"/>
    <property type="match status" value="1"/>
</dbReference>
<evidence type="ECO:0000313" key="8">
    <source>
        <dbReference type="Proteomes" id="UP000581769"/>
    </source>
</evidence>
<evidence type="ECO:0000259" key="4">
    <source>
        <dbReference type="Pfam" id="PF04324"/>
    </source>
</evidence>
<accession>A0A840IY10</accession>
<organism evidence="7 8">
    <name type="scientific">Amycolatopsis jiangsuensis</name>
    <dbReference type="NCBI Taxonomy" id="1181879"/>
    <lineage>
        <taxon>Bacteria</taxon>
        <taxon>Bacillati</taxon>
        <taxon>Actinomycetota</taxon>
        <taxon>Actinomycetes</taxon>
        <taxon>Pseudonocardiales</taxon>
        <taxon>Pseudonocardiaceae</taxon>
        <taxon>Amycolatopsis</taxon>
    </lineage>
</organism>
<dbReference type="InterPro" id="IPR016156">
    <property type="entry name" value="FAD/NAD-linked_Rdtase_dimer_sf"/>
</dbReference>
<dbReference type="PRINTS" id="PR00411">
    <property type="entry name" value="PNDRDTASEI"/>
</dbReference>
<keyword evidence="2" id="KW-0285">Flavoprotein</keyword>
<dbReference type="EC" id="1.7.99.4" evidence="7"/>
<feature type="domain" description="FAD/NAD(P)-binding" evidence="5">
    <location>
        <begin position="15"/>
        <end position="301"/>
    </location>
</feature>
<proteinExistence type="predicted"/>
<dbReference type="PANTHER" id="PTHR43429">
    <property type="entry name" value="PYRIDINE NUCLEOTIDE-DISULFIDE OXIDOREDUCTASE DOMAIN-CONTAINING"/>
    <property type="match status" value="1"/>
</dbReference>
<dbReference type="PANTHER" id="PTHR43429:SF3">
    <property type="entry name" value="NITRITE REDUCTASE [NAD(P)H]"/>
    <property type="match status" value="1"/>
</dbReference>
<dbReference type="PRINTS" id="PR00368">
    <property type="entry name" value="FADPNR"/>
</dbReference>
<evidence type="ECO:0000256" key="1">
    <source>
        <dbReference type="ARBA" id="ARBA00001974"/>
    </source>
</evidence>
<feature type="domain" description="BFD-like [2Fe-2S]-binding" evidence="4">
    <location>
        <begin position="429"/>
        <end position="473"/>
    </location>
</feature>
<evidence type="ECO:0000313" key="7">
    <source>
        <dbReference type="EMBL" id="MBB4686038.1"/>
    </source>
</evidence>
<feature type="domain" description="NADH-rubredoxin oxidoreductase C-terminal" evidence="6">
    <location>
        <begin position="327"/>
        <end position="380"/>
    </location>
</feature>
<dbReference type="SUPFAM" id="SSF51905">
    <property type="entry name" value="FAD/NAD(P)-binding domain"/>
    <property type="match status" value="2"/>
</dbReference>
<dbReference type="Proteomes" id="UP000581769">
    <property type="component" value="Unassembled WGS sequence"/>
</dbReference>
<comment type="cofactor">
    <cofactor evidence="1">
        <name>FAD</name>
        <dbReference type="ChEBI" id="CHEBI:57692"/>
    </cofactor>
</comment>
<keyword evidence="7" id="KW-0560">Oxidoreductase</keyword>
<dbReference type="GO" id="GO:0016491">
    <property type="term" value="F:oxidoreductase activity"/>
    <property type="evidence" value="ECO:0007669"/>
    <property type="project" value="UniProtKB-KW"/>
</dbReference>
<dbReference type="Gene3D" id="1.10.10.1100">
    <property type="entry name" value="BFD-like [2Fe-2S]-binding domain"/>
    <property type="match status" value="1"/>
</dbReference>
<reference evidence="7 8" key="1">
    <citation type="submission" date="2020-08" db="EMBL/GenBank/DDBJ databases">
        <title>Sequencing the genomes of 1000 actinobacteria strains.</title>
        <authorList>
            <person name="Klenk H.-P."/>
        </authorList>
    </citation>
    <scope>NUCLEOTIDE SEQUENCE [LARGE SCALE GENOMIC DNA]</scope>
    <source>
        <strain evidence="7 8">DSM 45859</strain>
    </source>
</reference>
<dbReference type="InterPro" id="IPR007419">
    <property type="entry name" value="BFD-like_2Fe2S-bd_dom"/>
</dbReference>
<evidence type="ECO:0000256" key="2">
    <source>
        <dbReference type="ARBA" id="ARBA00022630"/>
    </source>
</evidence>
<dbReference type="InterPro" id="IPR041575">
    <property type="entry name" value="Rubredoxin_C"/>
</dbReference>
<keyword evidence="8" id="KW-1185">Reference proteome</keyword>
<protein>
    <submittedName>
        <fullName evidence="7">Assimilatory nitrate reductase electron transfer subunit</fullName>
        <ecNumber evidence="7">1.7.99.4</ecNumber>
    </submittedName>
</protein>
<evidence type="ECO:0000259" key="6">
    <source>
        <dbReference type="Pfam" id="PF18267"/>
    </source>
</evidence>
<dbReference type="Pfam" id="PF04324">
    <property type="entry name" value="Fer2_BFD"/>
    <property type="match status" value="1"/>
</dbReference>
<dbReference type="InterPro" id="IPR050260">
    <property type="entry name" value="FAD-bd_OxRdtase"/>
</dbReference>
<dbReference type="InterPro" id="IPR023753">
    <property type="entry name" value="FAD/NAD-binding_dom"/>
</dbReference>
<dbReference type="EMBL" id="JACHMG010000001">
    <property type="protein sequence ID" value="MBB4686038.1"/>
    <property type="molecule type" value="Genomic_DNA"/>
</dbReference>
<comment type="caution">
    <text evidence="7">The sequence shown here is derived from an EMBL/GenBank/DDBJ whole genome shotgun (WGS) entry which is preliminary data.</text>
</comment>
<dbReference type="Gene3D" id="3.50.50.60">
    <property type="entry name" value="FAD/NAD(P)-binding domain"/>
    <property type="match status" value="2"/>
</dbReference>
<dbReference type="Gene3D" id="3.30.390.30">
    <property type="match status" value="1"/>
</dbReference>
<gene>
    <name evidence="7" type="ORF">BJY18_003523</name>
</gene>
<dbReference type="Pfam" id="PF18267">
    <property type="entry name" value="Rubredoxin_C"/>
    <property type="match status" value="1"/>
</dbReference>
<sequence length="482" mass="49839">MRGFAGEGGHVSARHVVIAGYGMAGARLADEIRRRDPEAERVRLTVLGAEAHPAYNRVLLSTVVAGGLSPEAVRLHDDEWAARAKVELRLGAPVTGLDRSLRRVETATGSYTYDALVLATGASPWLPPVEGLEPGPEVVAFRTLDDCRRIVDVARPGAPVAVLGGGLLGLEAARGLAGRGANVTVVHPSVHLLERQVDAAAGRVLARRLTGLGVSFRFEVTAARHLPGDGLKLDDGSFVPADLVVVAAGVRPETGLAEAAGLAVDRGILVDDLLRSSDGRIHALGDCAQHEGAPAGLVQPAWEQAAVLADLLTGSDPAARYRGTAAVTRLKARDIDLAALGEAQATGEGAEVLTLDDPSGGRYGKLVVRENRVTGAILLGLPDAAATVTQLHDRGIPVPDDRLAVLLGRALPADTATAASPAELPSSALICRCNTVTKGRLVDAWRGGATDATALVRTTRATTGCGSCRDTVGAVADWLAAQ</sequence>
<keyword evidence="3" id="KW-0274">FAD</keyword>
<dbReference type="AlphaFoldDB" id="A0A840IY10"/>
<dbReference type="InterPro" id="IPR036188">
    <property type="entry name" value="FAD/NAD-bd_sf"/>
</dbReference>
<name>A0A840IY10_9PSEU</name>